<dbReference type="EMBL" id="JASPKZ010001957">
    <property type="protein sequence ID" value="KAJ9596844.1"/>
    <property type="molecule type" value="Genomic_DNA"/>
</dbReference>
<evidence type="ECO:0000313" key="2">
    <source>
        <dbReference type="Proteomes" id="UP001233999"/>
    </source>
</evidence>
<keyword evidence="2" id="KW-1185">Reference proteome</keyword>
<gene>
    <name evidence="1" type="ORF">L9F63_012100</name>
</gene>
<reference evidence="1" key="2">
    <citation type="submission" date="2023-05" db="EMBL/GenBank/DDBJ databases">
        <authorList>
            <person name="Fouks B."/>
        </authorList>
    </citation>
    <scope>NUCLEOTIDE SEQUENCE</scope>
    <source>
        <strain evidence="1">Stay&amp;Tobe</strain>
        <tissue evidence="1">Testes</tissue>
    </source>
</reference>
<protein>
    <submittedName>
        <fullName evidence="1">Uncharacterized protein</fullName>
    </submittedName>
</protein>
<evidence type="ECO:0000313" key="1">
    <source>
        <dbReference type="EMBL" id="KAJ9596844.1"/>
    </source>
</evidence>
<dbReference type="Proteomes" id="UP001233999">
    <property type="component" value="Unassembled WGS sequence"/>
</dbReference>
<reference evidence="1" key="1">
    <citation type="journal article" date="2023" name="IScience">
        <title>Live-bearing cockroach genome reveals convergent evolutionary mechanisms linked to viviparity in insects and beyond.</title>
        <authorList>
            <person name="Fouks B."/>
            <person name="Harrison M.C."/>
            <person name="Mikhailova A.A."/>
            <person name="Marchal E."/>
            <person name="English S."/>
            <person name="Carruthers M."/>
            <person name="Jennings E.C."/>
            <person name="Chiamaka E.L."/>
            <person name="Frigard R.A."/>
            <person name="Pippel M."/>
            <person name="Attardo G.M."/>
            <person name="Benoit J.B."/>
            <person name="Bornberg-Bauer E."/>
            <person name="Tobe S.S."/>
        </authorList>
    </citation>
    <scope>NUCLEOTIDE SEQUENCE</scope>
    <source>
        <strain evidence="1">Stay&amp;Tobe</strain>
    </source>
</reference>
<feature type="non-terminal residue" evidence="1">
    <location>
        <position position="1"/>
    </location>
</feature>
<dbReference type="AlphaFoldDB" id="A0AAD8AD23"/>
<proteinExistence type="predicted"/>
<accession>A0AAD8AD23</accession>
<comment type="caution">
    <text evidence="1">The sequence shown here is derived from an EMBL/GenBank/DDBJ whole genome shotgun (WGS) entry which is preliminary data.</text>
</comment>
<feature type="non-terminal residue" evidence="1">
    <location>
        <position position="83"/>
    </location>
</feature>
<sequence length="83" mass="9407">HETVVLHREIRLATDHLVLKQEDSCFHDIAISNIVMFIVSHNSYEPFFDSTNRGNAMTSLDVGYVLIIREGSDGFRATRTALN</sequence>
<organism evidence="1 2">
    <name type="scientific">Diploptera punctata</name>
    <name type="common">Pacific beetle cockroach</name>
    <dbReference type="NCBI Taxonomy" id="6984"/>
    <lineage>
        <taxon>Eukaryota</taxon>
        <taxon>Metazoa</taxon>
        <taxon>Ecdysozoa</taxon>
        <taxon>Arthropoda</taxon>
        <taxon>Hexapoda</taxon>
        <taxon>Insecta</taxon>
        <taxon>Pterygota</taxon>
        <taxon>Neoptera</taxon>
        <taxon>Polyneoptera</taxon>
        <taxon>Dictyoptera</taxon>
        <taxon>Blattodea</taxon>
        <taxon>Blaberoidea</taxon>
        <taxon>Blaberidae</taxon>
        <taxon>Diplopterinae</taxon>
        <taxon>Diploptera</taxon>
    </lineage>
</organism>
<name>A0AAD8AD23_DIPPU</name>